<proteinExistence type="inferred from homology"/>
<dbReference type="InterPro" id="IPR036388">
    <property type="entry name" value="WH-like_DNA-bd_sf"/>
</dbReference>
<dbReference type="Proteomes" id="UP000198850">
    <property type="component" value="Unassembled WGS sequence"/>
</dbReference>
<keyword evidence="4" id="KW-0238">DNA-binding</keyword>
<gene>
    <name evidence="7" type="ORF">SAMN05443550_11627</name>
</gene>
<reference evidence="7 8" key="1">
    <citation type="submission" date="2016-10" db="EMBL/GenBank/DDBJ databases">
        <authorList>
            <person name="de Groot N.N."/>
        </authorList>
    </citation>
    <scope>NUCLEOTIDE SEQUENCE [LARGE SCALE GENOMIC DNA]</scope>
    <source>
        <strain evidence="7 8">DSM 19033</strain>
    </source>
</reference>
<dbReference type="PROSITE" id="PS50949">
    <property type="entry name" value="HTH_GNTR"/>
    <property type="match status" value="1"/>
</dbReference>
<dbReference type="InterPro" id="IPR000524">
    <property type="entry name" value="Tscrpt_reg_HTH_GntR"/>
</dbReference>
<accession>A0A1H4HFZ5</accession>
<dbReference type="Pfam" id="PF00155">
    <property type="entry name" value="Aminotran_1_2"/>
    <property type="match status" value="1"/>
</dbReference>
<keyword evidence="3" id="KW-0805">Transcription regulation</keyword>
<dbReference type="Gene3D" id="3.40.640.10">
    <property type="entry name" value="Type I PLP-dependent aspartate aminotransferase-like (Major domain)"/>
    <property type="match status" value="1"/>
</dbReference>
<sequence>MSSPVKIPFKSVIRIDRSLDRPVYLQVAHQMINAIQRGVLLDGVQLPGTRSLSEDLEVHRKTIIAAYDELDAQGWTEIRPNKGTFVRNKAPQESIPLNLLNKKPTGNTVSPGKKQDQYNEQFLNSYPAKTGYGFKQSILLDVLPVNASAGLEFNDGLPDIRLLPLERLSKVYGGILKSKTNYRHFGYSHVEGNEHYRETLALYLNNTRGLHINKNNILTTRGIHMSIYMASSMLIEPGDLVIVGDLSYYLANMCFQQCGGKIISVPVDQDGISVEAIRELCKRKKIRMLYLTPHHHYPTTVTLSAERRIELLQLAATYGFIILEDDYDYDFHYNGNSVLPLASADTSGMVVYIGSFCKSLAPGFRSGYLIAPENLIVEMAKFRRLVDRQGDMLMEQALAELLEEREIQRHLKKAVKIYQERRDTFAALLQDQLGAELTFVSPPGGLSVWTHWNPKLNLMRISKNCMKRNLHLPQELLYQNDSFTAMRLGFGNLTIAELEEAVQILTLAVKES</sequence>
<dbReference type="GO" id="GO:0030170">
    <property type="term" value="F:pyridoxal phosphate binding"/>
    <property type="evidence" value="ECO:0007669"/>
    <property type="project" value="InterPro"/>
</dbReference>
<name>A0A1H4HFZ5_9SPHI</name>
<dbReference type="InterPro" id="IPR036390">
    <property type="entry name" value="WH_DNA-bd_sf"/>
</dbReference>
<feature type="domain" description="HTH gntR-type" evidence="6">
    <location>
        <begin position="21"/>
        <end position="89"/>
    </location>
</feature>
<dbReference type="AlphaFoldDB" id="A0A1H4HFZ5"/>
<evidence type="ECO:0000259" key="6">
    <source>
        <dbReference type="PROSITE" id="PS50949"/>
    </source>
</evidence>
<keyword evidence="8" id="KW-1185">Reference proteome</keyword>
<evidence type="ECO:0000256" key="1">
    <source>
        <dbReference type="ARBA" id="ARBA00005384"/>
    </source>
</evidence>
<protein>
    <submittedName>
        <fullName evidence="7">GntR family transcriptional regulator / MocR family aminotransferase</fullName>
    </submittedName>
</protein>
<dbReference type="InterPro" id="IPR004839">
    <property type="entry name" value="Aminotransferase_I/II_large"/>
</dbReference>
<dbReference type="Gene3D" id="1.10.10.10">
    <property type="entry name" value="Winged helix-like DNA-binding domain superfamily/Winged helix DNA-binding domain"/>
    <property type="match status" value="1"/>
</dbReference>
<dbReference type="GO" id="GO:0003700">
    <property type="term" value="F:DNA-binding transcription factor activity"/>
    <property type="evidence" value="ECO:0007669"/>
    <property type="project" value="InterPro"/>
</dbReference>
<keyword evidence="5" id="KW-0804">Transcription</keyword>
<dbReference type="InterPro" id="IPR015424">
    <property type="entry name" value="PyrdxlP-dep_Trfase"/>
</dbReference>
<dbReference type="EMBL" id="FNRA01000016">
    <property type="protein sequence ID" value="SEB19992.1"/>
    <property type="molecule type" value="Genomic_DNA"/>
</dbReference>
<dbReference type="Pfam" id="PF00392">
    <property type="entry name" value="GntR"/>
    <property type="match status" value="1"/>
</dbReference>
<dbReference type="CDD" id="cd00609">
    <property type="entry name" value="AAT_like"/>
    <property type="match status" value="1"/>
</dbReference>
<organism evidence="7 8">
    <name type="scientific">Pedobacter hartonius</name>
    <dbReference type="NCBI Taxonomy" id="425514"/>
    <lineage>
        <taxon>Bacteria</taxon>
        <taxon>Pseudomonadati</taxon>
        <taxon>Bacteroidota</taxon>
        <taxon>Sphingobacteriia</taxon>
        <taxon>Sphingobacteriales</taxon>
        <taxon>Sphingobacteriaceae</taxon>
        <taxon>Pedobacter</taxon>
    </lineage>
</organism>
<dbReference type="OrthoDB" id="594134at2"/>
<keyword evidence="2" id="KW-0663">Pyridoxal phosphate</keyword>
<dbReference type="RefSeq" id="WP_090559874.1">
    <property type="nucleotide sequence ID" value="NZ_FNRA01000016.1"/>
</dbReference>
<dbReference type="SMART" id="SM00345">
    <property type="entry name" value="HTH_GNTR"/>
    <property type="match status" value="1"/>
</dbReference>
<dbReference type="SUPFAM" id="SSF53383">
    <property type="entry name" value="PLP-dependent transferases"/>
    <property type="match status" value="1"/>
</dbReference>
<dbReference type="PANTHER" id="PTHR46577">
    <property type="entry name" value="HTH-TYPE TRANSCRIPTIONAL REGULATORY PROTEIN GABR"/>
    <property type="match status" value="1"/>
</dbReference>
<dbReference type="InterPro" id="IPR051446">
    <property type="entry name" value="HTH_trans_reg/aminotransferase"/>
</dbReference>
<dbReference type="STRING" id="425514.SAMN05443550_11627"/>
<evidence type="ECO:0000313" key="7">
    <source>
        <dbReference type="EMBL" id="SEB19992.1"/>
    </source>
</evidence>
<dbReference type="InterPro" id="IPR015421">
    <property type="entry name" value="PyrdxlP-dep_Trfase_major"/>
</dbReference>
<dbReference type="GO" id="GO:0003677">
    <property type="term" value="F:DNA binding"/>
    <property type="evidence" value="ECO:0007669"/>
    <property type="project" value="UniProtKB-KW"/>
</dbReference>
<keyword evidence="7" id="KW-0808">Transferase</keyword>
<evidence type="ECO:0000313" key="8">
    <source>
        <dbReference type="Proteomes" id="UP000198850"/>
    </source>
</evidence>
<dbReference type="GO" id="GO:0008483">
    <property type="term" value="F:transaminase activity"/>
    <property type="evidence" value="ECO:0007669"/>
    <property type="project" value="UniProtKB-KW"/>
</dbReference>
<dbReference type="SUPFAM" id="SSF46785">
    <property type="entry name" value="Winged helix' DNA-binding domain"/>
    <property type="match status" value="1"/>
</dbReference>
<comment type="similarity">
    <text evidence="1">In the C-terminal section; belongs to the class-I pyridoxal-phosphate-dependent aminotransferase family.</text>
</comment>
<evidence type="ECO:0000256" key="5">
    <source>
        <dbReference type="ARBA" id="ARBA00023163"/>
    </source>
</evidence>
<evidence type="ECO:0000256" key="2">
    <source>
        <dbReference type="ARBA" id="ARBA00022898"/>
    </source>
</evidence>
<evidence type="ECO:0000256" key="3">
    <source>
        <dbReference type="ARBA" id="ARBA00023015"/>
    </source>
</evidence>
<dbReference type="CDD" id="cd07377">
    <property type="entry name" value="WHTH_GntR"/>
    <property type="match status" value="1"/>
</dbReference>
<evidence type="ECO:0000256" key="4">
    <source>
        <dbReference type="ARBA" id="ARBA00023125"/>
    </source>
</evidence>
<dbReference type="PANTHER" id="PTHR46577:SF1">
    <property type="entry name" value="HTH-TYPE TRANSCRIPTIONAL REGULATORY PROTEIN GABR"/>
    <property type="match status" value="1"/>
</dbReference>
<keyword evidence="7" id="KW-0032">Aminotransferase</keyword>